<dbReference type="EnsemblMetazoa" id="AAEL018194-RB">
    <property type="protein sequence ID" value="AAEL018194-PB"/>
    <property type="gene ID" value="AAEL018194"/>
</dbReference>
<evidence type="ECO:0000256" key="1">
    <source>
        <dbReference type="SAM" id="MobiDB-lite"/>
    </source>
</evidence>
<name>A0A903V1M7_AEDAE</name>
<dbReference type="PANTHER" id="PTHR10773">
    <property type="entry name" value="DNA-DIRECTED RNA POLYMERASES I, II, AND III SUBUNIT RPABC2"/>
    <property type="match status" value="1"/>
</dbReference>
<evidence type="ECO:0000313" key="3">
    <source>
        <dbReference type="Proteomes" id="UP000008820"/>
    </source>
</evidence>
<accession>A0A903V1M7</accession>
<reference evidence="2" key="2">
    <citation type="submission" date="2022-10" db="UniProtKB">
        <authorList>
            <consortium name="EnsemblMetazoa"/>
        </authorList>
    </citation>
    <scope>IDENTIFICATION</scope>
    <source>
        <strain evidence="2">LVP_AGWG</strain>
    </source>
</reference>
<feature type="compositionally biased region" description="Polar residues" evidence="1">
    <location>
        <begin position="530"/>
        <end position="542"/>
    </location>
</feature>
<dbReference type="PANTHER" id="PTHR10773:SF19">
    <property type="match status" value="1"/>
</dbReference>
<feature type="region of interest" description="Disordered" evidence="1">
    <location>
        <begin position="1473"/>
        <end position="1506"/>
    </location>
</feature>
<feature type="region of interest" description="Disordered" evidence="1">
    <location>
        <begin position="501"/>
        <end position="566"/>
    </location>
</feature>
<keyword evidence="3" id="KW-1185">Reference proteome</keyword>
<feature type="compositionally biased region" description="Basic and acidic residues" evidence="1">
    <location>
        <begin position="304"/>
        <end position="319"/>
    </location>
</feature>
<feature type="region of interest" description="Disordered" evidence="1">
    <location>
        <begin position="251"/>
        <end position="319"/>
    </location>
</feature>
<protein>
    <submittedName>
        <fullName evidence="2">Uncharacterized protein</fullName>
    </submittedName>
</protein>
<feature type="region of interest" description="Disordered" evidence="1">
    <location>
        <begin position="714"/>
        <end position="733"/>
    </location>
</feature>
<dbReference type="Proteomes" id="UP000008820">
    <property type="component" value="Chromosome 2"/>
</dbReference>
<dbReference type="OrthoDB" id="7765473at2759"/>
<reference evidence="2 3" key="1">
    <citation type="submission" date="2017-06" db="EMBL/GenBank/DDBJ databases">
        <title>Aedes aegypti genome working group (AGWG) sequencing and assembly.</title>
        <authorList>
            <consortium name="Aedes aegypti Genome Working Group (AGWG)"/>
            <person name="Matthews B.J."/>
        </authorList>
    </citation>
    <scope>NUCLEOTIDE SEQUENCE [LARGE SCALE GENOMIC DNA]</scope>
    <source>
        <strain evidence="2 3">LVP_AGWG</strain>
    </source>
</reference>
<organism evidence="2 3">
    <name type="scientific">Aedes aegypti</name>
    <name type="common">Yellowfever mosquito</name>
    <name type="synonym">Culex aegypti</name>
    <dbReference type="NCBI Taxonomy" id="7159"/>
    <lineage>
        <taxon>Eukaryota</taxon>
        <taxon>Metazoa</taxon>
        <taxon>Ecdysozoa</taxon>
        <taxon>Arthropoda</taxon>
        <taxon>Hexapoda</taxon>
        <taxon>Insecta</taxon>
        <taxon>Pterygota</taxon>
        <taxon>Neoptera</taxon>
        <taxon>Endopterygota</taxon>
        <taxon>Diptera</taxon>
        <taxon>Nematocera</taxon>
        <taxon>Culicoidea</taxon>
        <taxon>Culicidae</taxon>
        <taxon>Culicinae</taxon>
        <taxon>Aedini</taxon>
        <taxon>Aedes</taxon>
        <taxon>Stegomyia</taxon>
    </lineage>
</organism>
<feature type="region of interest" description="Disordered" evidence="1">
    <location>
        <begin position="455"/>
        <end position="478"/>
    </location>
</feature>
<sequence length="1671" mass="193915">MYIPERTETKQSCDRKKTRVYAVYGTSKFCFFFRKKILKILSKSSVMDRDNPWMNDDRHDDEDCQDEQPPFEVVQEELDDEYGREYFRKFETNPLYDRNEYDASYKSIRVVRKYCQERGLPYLRHNGHQQPARSVKDACTCRKLCYAKFSDDLRAKLLNNLLELSADGQNTFLICHIESIPAHCPKQAQQQKSVRNYYLPSDSGRVRVCKVMFANTFDLSAKKLRGIHRKATSGAYDEWLKQLLPVQEGLDIGPEEQDSSSDVENIHESSAEDPILNDQSEENQSNDGSDDDSDIELAPLNTENDDKLNTENATEEPKPLLDDAFLDRYFRQLYEADPPNEELESDKIKPRGSVLDILSEPCKCVVYHCTRWFTDDLRQKIRSRYAMLPPSKQDRFLQDHTKQIMKKRHKNHLSRRNFTYLYLIPTASGMKNVCKVMFLNTFKVNDHLIRDLNSKKESTETTEEANQDAAQNVQSNKKRVSSIFAFDPTLIDPLALPEGSTSFTRRKRRSSKLSEDTETSIVKGKIPKTNAGTKSKKSTQAEGTKRQEVKDGDDDLSESNISRQTKSFQYPPEAEIDDAFLDEYFLSYETNDDHPANTKSWLNLEDSPAVPSACTCQKRCFNAFPNDSRVKIFTRFAKLTPINQQRFLYRHVRIKRHIGSATRKKKYCTYFLPSKTGLVKVCSVMFIRLYGVTEKKMRSLVKRRYLGVGSGNNVRTKQVKDKPEECSTSGVPPREVVPDDVEDIIQIETPLLQPSNETNINQNEEFSLDIPMDTVIDDEELDIKYSYELLNIEPQDNYNDNNTLGSNYNRSVSATGMEYSINKSIKIIPEIDEDFLDEYFIQFEINDVRERVNGRKIKPMTRKNAIDDQIVMEPCTCVKYKCFTWLTDDLRQKLYSRFVRLAPLSQKLFIKRHIRREHKKRSFKITSRRNYSMFYFMPTKKGQFKVCKVMFMNTFKVTDKKLRTLLDSNQFDETLTEEITFGDVEINTGIDNSYLHAPASNEESQHIDQFNTDIKEEPELLSCTNEYEEETPPAEDALLDDHQAAELLATNCYTTDEETLSETETRNKSATVDFDDAFIDEYFSPYECAININQASVKARKRWINADASPSGLQPCPCYKQCSKVFPDELRTKIFTRFSKLPPLNQQRFLRSHIKIDGPERRRKPSTSVRNVWLHYLPGNPVPVKVCRKMFTNTFQVTEKKIRLLMKRGYLDENLPGHETETDDQLELNEETMDDDYHFMAAISDHQIEDAEGIGVMAELTEFPKITKENTNATVQKHDEQDNPTVSAVELDEAFLNGYFQGLLNSAVDKRPTKHLSWHQVNTSEVPNTLGPACSCDRQCYLKFPDHLRHMIRNKYIQFSLEDRMFFVKSHITIEDPRCSKESMEKTGSKIISCYHFPSNVGRIRVCRVMFRNTFNLDNEQLRSILIMKCFDLRKRSFDIDDLSTDTDYSDNPSVEIKIENNSEDLNETANLDNSKRQQAFDIPNESIGAGNDLPTDTKCPDESSVETKLVDNDNKKPKRRSRTAVRNTLQLTCSCPRQCNNKFPNDLRRALFEKYAELSFRDRMQYLRNHIKIVSPNVRRKPMSSRRKFTYIYYMQRLDDLVKVCKNMFIHTFGLTDRKLRSCLAKQWSGGNTPNEEAYEVSDAAMNDDSSVEIKYEIDSDDLDEMIVGD</sequence>
<gene>
    <name evidence="2" type="primary">5569599</name>
</gene>
<evidence type="ECO:0000313" key="2">
    <source>
        <dbReference type="EnsemblMetazoa" id="AAEL018194-PB"/>
    </source>
</evidence>
<proteinExistence type="predicted"/>